<keyword evidence="3" id="KW-1185">Reference proteome</keyword>
<dbReference type="AlphaFoldDB" id="A0A9W6P7Q9"/>
<dbReference type="NCBIfam" id="TIGR00778">
    <property type="entry name" value="ahpD_dom"/>
    <property type="match status" value="1"/>
</dbReference>
<feature type="domain" description="Carboxymuconolactone decarboxylase-like" evidence="1">
    <location>
        <begin position="60"/>
        <end position="136"/>
    </location>
</feature>
<dbReference type="Proteomes" id="UP001165092">
    <property type="component" value="Unassembled WGS sequence"/>
</dbReference>
<dbReference type="InterPro" id="IPR003779">
    <property type="entry name" value="CMD-like"/>
</dbReference>
<gene>
    <name evidence="2" type="ORF">Nans01_30710</name>
</gene>
<dbReference type="Pfam" id="PF02627">
    <property type="entry name" value="CMD"/>
    <property type="match status" value="1"/>
</dbReference>
<sequence length="351" mass="36813">MSAPLMRLALHRTLDQIRHVEAVRPGAAPAPVARVYDQVERDFGMLAPPVALHAPAPDLLAATWVMLRETLVVQHHVDRAAKEVLATAVSLGNTCPYCVDVHGAASGSLGVRQANASGARWAESVADPRLRAVAEWGLAIATSSGAAGYRRPFPEGQLPEYGGVAVAFHYLNRMVNVFLGESPLPQAMPSAARPGALRVLGRFLRPGAQQAHRPGDSLGLLPAAPLPDELSWAKGTHAVAEALGRTCAAVDASGARRVPERVRSLVLDRVADWDGAPVGPSRAWVEEAIAALPEADRAHARLALLTALAAYQVDDEVVAGVYAAGADDAVLVATASWAAMAAARRSGAWLA</sequence>
<proteinExistence type="predicted"/>
<dbReference type="RefSeq" id="WP_285760202.1">
    <property type="nucleotide sequence ID" value="NZ_BSQG01000005.1"/>
</dbReference>
<comment type="caution">
    <text evidence="2">The sequence shown here is derived from an EMBL/GenBank/DDBJ whole genome shotgun (WGS) entry which is preliminary data.</text>
</comment>
<evidence type="ECO:0000313" key="3">
    <source>
        <dbReference type="Proteomes" id="UP001165092"/>
    </source>
</evidence>
<dbReference type="InterPro" id="IPR029032">
    <property type="entry name" value="AhpD-like"/>
</dbReference>
<dbReference type="SUPFAM" id="SSF69118">
    <property type="entry name" value="AhpD-like"/>
    <property type="match status" value="1"/>
</dbReference>
<dbReference type="Gene3D" id="1.20.1290.10">
    <property type="entry name" value="AhpD-like"/>
    <property type="match status" value="1"/>
</dbReference>
<dbReference type="InterPro" id="IPR004675">
    <property type="entry name" value="AhpD_core"/>
</dbReference>
<protein>
    <submittedName>
        <fullName evidence="2">Alkyl hydroperoxide reductase AhpD</fullName>
    </submittedName>
</protein>
<evidence type="ECO:0000313" key="2">
    <source>
        <dbReference type="EMBL" id="GLU48720.1"/>
    </source>
</evidence>
<organism evidence="2 3">
    <name type="scientific">Nocardiopsis ansamitocini</name>
    <dbReference type="NCBI Taxonomy" id="1670832"/>
    <lineage>
        <taxon>Bacteria</taxon>
        <taxon>Bacillati</taxon>
        <taxon>Actinomycetota</taxon>
        <taxon>Actinomycetes</taxon>
        <taxon>Streptosporangiales</taxon>
        <taxon>Nocardiopsidaceae</taxon>
        <taxon>Nocardiopsis</taxon>
    </lineage>
</organism>
<dbReference type="GO" id="GO:0051920">
    <property type="term" value="F:peroxiredoxin activity"/>
    <property type="evidence" value="ECO:0007669"/>
    <property type="project" value="InterPro"/>
</dbReference>
<evidence type="ECO:0000259" key="1">
    <source>
        <dbReference type="Pfam" id="PF02627"/>
    </source>
</evidence>
<dbReference type="EMBL" id="BSQG01000005">
    <property type="protein sequence ID" value="GLU48720.1"/>
    <property type="molecule type" value="Genomic_DNA"/>
</dbReference>
<name>A0A9W6P7Q9_9ACTN</name>
<reference evidence="2" key="1">
    <citation type="submission" date="2023-02" db="EMBL/GenBank/DDBJ databases">
        <title>Nocardiopsis ansamitocini NBRC 112285.</title>
        <authorList>
            <person name="Ichikawa N."/>
            <person name="Sato H."/>
            <person name="Tonouchi N."/>
        </authorList>
    </citation>
    <scope>NUCLEOTIDE SEQUENCE</scope>
    <source>
        <strain evidence="2">NBRC 112285</strain>
    </source>
</reference>
<accession>A0A9W6P7Q9</accession>